<reference evidence="6" key="4">
    <citation type="submission" date="2017-11" db="EMBL/GenBank/DDBJ databases">
        <title>Complete genome sequence of Serratia sp. ATCC 39006.</title>
        <authorList>
            <person name="Hampton H.G."/>
            <person name="Jackson S.A."/>
            <person name="Jauregui R."/>
            <person name="Poulter G.T.M."/>
            <person name="Salmond G.P.C."/>
            <person name="Fineran P.C."/>
        </authorList>
    </citation>
    <scope>NUCLEOTIDE SEQUENCE</scope>
    <source>
        <strain evidence="6">ATCC 39006</strain>
    </source>
</reference>
<proteinExistence type="predicted"/>
<dbReference type="InterPro" id="IPR036388">
    <property type="entry name" value="WH-like_DNA-bd_sf"/>
</dbReference>
<keyword evidence="3" id="KW-0804">Transcription</keyword>
<keyword evidence="2" id="KW-0238">DNA-binding</keyword>
<dbReference type="Proteomes" id="UP000233778">
    <property type="component" value="Chromosome"/>
</dbReference>
<dbReference type="PROSITE" id="PS00622">
    <property type="entry name" value="HTH_LUXR_1"/>
    <property type="match status" value="1"/>
</dbReference>
<evidence type="ECO:0000256" key="2">
    <source>
        <dbReference type="ARBA" id="ARBA00023125"/>
    </source>
</evidence>
<reference evidence="6" key="2">
    <citation type="submission" date="2013-09" db="EMBL/GenBank/DDBJ databases">
        <authorList>
            <person name="Wang G."/>
            <person name="Yang Y."/>
            <person name="Su Y."/>
        </authorList>
    </citation>
    <scope>NUCLEOTIDE SEQUENCE</scope>
    <source>
        <strain evidence="6">ATCC 39006</strain>
    </source>
</reference>
<organism evidence="6 7">
    <name type="scientific">Serratia sp. (strain ATCC 39006)</name>
    <name type="common">Prodigiosinella confusarubida</name>
    <dbReference type="NCBI Taxonomy" id="104623"/>
    <lineage>
        <taxon>Bacteria</taxon>
        <taxon>Pseudomonadati</taxon>
        <taxon>Pseudomonadota</taxon>
        <taxon>Gammaproteobacteria</taxon>
        <taxon>Enterobacterales</taxon>
        <taxon>Pectobacteriaceae</taxon>
        <taxon>Prodigiosinella</taxon>
    </lineage>
</organism>
<dbReference type="PANTHER" id="PTHR44688">
    <property type="entry name" value="DNA-BINDING TRANSCRIPTIONAL ACTIVATOR DEVR_DOSR"/>
    <property type="match status" value="1"/>
</dbReference>
<accession>A0A2I5TA80</accession>
<feature type="domain" description="HTH luxR-type" evidence="4">
    <location>
        <begin position="174"/>
        <end position="239"/>
    </location>
</feature>
<name>A0A2I5TA80_SERS3</name>
<evidence type="ECO:0000313" key="5">
    <source>
        <dbReference type="EMBL" id="AUH01456.1"/>
    </source>
</evidence>
<reference evidence="6 7" key="1">
    <citation type="journal article" date="2013" name="Genome Announc.">
        <title>Draft genome sequence of Serratia sp. strain ATCC 39006, a model bacterium for analysis of the biosynthesis and regulation of prodigiosin, a carbapenem, and gas vesicles.</title>
        <authorList>
            <person name="Fineran P.C."/>
            <person name="Iglesias Cans M.C."/>
            <person name="Ramsay J.P."/>
            <person name="Wilf N.M."/>
            <person name="Cossyleon D."/>
            <person name="McNeil M.B."/>
            <person name="Williamson N.R."/>
            <person name="Monson R.E."/>
            <person name="Becher S.A."/>
            <person name="Stanton J.A."/>
            <person name="Brugger K."/>
            <person name="Brown S.D."/>
            <person name="Salmond G.P."/>
        </authorList>
    </citation>
    <scope>NUCLEOTIDE SEQUENCE [LARGE SCALE GENOMIC DNA]</scope>
    <source>
        <strain evidence="6">ATCC 39006</strain>
        <strain evidence="7">ATCC 39006 / SC 11482</strain>
    </source>
</reference>
<dbReference type="Pfam" id="PF00196">
    <property type="entry name" value="GerE"/>
    <property type="match status" value="1"/>
</dbReference>
<dbReference type="PRINTS" id="PR00038">
    <property type="entry name" value="HTHLUXR"/>
</dbReference>
<dbReference type="Pfam" id="PF03472">
    <property type="entry name" value="Autoind_bind"/>
    <property type="match status" value="1"/>
</dbReference>
<keyword evidence="1" id="KW-0805">Transcription regulation</keyword>
<dbReference type="Gene3D" id="3.30.450.80">
    <property type="entry name" value="Transcription factor LuxR-like, autoinducer-binding domain"/>
    <property type="match status" value="1"/>
</dbReference>
<evidence type="ECO:0000313" key="6">
    <source>
        <dbReference type="EMBL" id="AUH05778.1"/>
    </source>
</evidence>
<dbReference type="PANTHER" id="PTHR44688:SF16">
    <property type="entry name" value="DNA-BINDING TRANSCRIPTIONAL ACTIVATOR DEVR_DOSR"/>
    <property type="match status" value="1"/>
</dbReference>
<dbReference type="InterPro" id="IPR016032">
    <property type="entry name" value="Sig_transdc_resp-reg_C-effctor"/>
</dbReference>
<dbReference type="InterPro" id="IPR036693">
    <property type="entry name" value="TF_LuxR_autoind-bd_dom_sf"/>
</dbReference>
<sequence length="250" mass="28685">MSVVFFDSETISSIMKNYFHKELNQYSDIKYAYMIVNKKNLTQTVVISNYPDEWLEIYKEGNYQHIDPVVLTALNKVSPFLWLEKNILINSSLKLSEIFNLSKRYNIVNGYTFVLHDQNNNLAMLSILLNKFKTGDIEEVIENNKDKLQMLLITAHEKITSLYRDMTKNNSNKVSNDKEIFSQRENEILYWASVGKTYQEIALILGIKVSTVKFHIGNAVKKIGAINAKHAIRLGIELQLITPILSTSGG</sequence>
<dbReference type="InterPro" id="IPR000792">
    <property type="entry name" value="Tscrpt_reg_LuxR_C"/>
</dbReference>
<dbReference type="Proteomes" id="UP000017700">
    <property type="component" value="Chromosome"/>
</dbReference>
<dbReference type="GO" id="GO:0003677">
    <property type="term" value="F:DNA binding"/>
    <property type="evidence" value="ECO:0007669"/>
    <property type="project" value="UniProtKB-KW"/>
</dbReference>
<evidence type="ECO:0000256" key="1">
    <source>
        <dbReference type="ARBA" id="ARBA00023015"/>
    </source>
</evidence>
<gene>
    <name evidence="5" type="ORF">CWC46_17555</name>
    <name evidence="6" type="ORF">Ser39006_017555</name>
</gene>
<dbReference type="GO" id="GO:0006355">
    <property type="term" value="P:regulation of DNA-templated transcription"/>
    <property type="evidence" value="ECO:0007669"/>
    <property type="project" value="InterPro"/>
</dbReference>
<dbReference type="CDD" id="cd06170">
    <property type="entry name" value="LuxR_C_like"/>
    <property type="match status" value="1"/>
</dbReference>
<protein>
    <submittedName>
        <fullName evidence="6">LuxR family transcriptional regulator</fullName>
    </submittedName>
</protein>
<dbReference type="RefSeq" id="WP_021015245.1">
    <property type="nucleotide sequence ID" value="NZ_CP025084.1"/>
</dbReference>
<dbReference type="SUPFAM" id="SSF75516">
    <property type="entry name" value="Pheromone-binding domain of LuxR-like quorum-sensing transcription factors"/>
    <property type="match status" value="1"/>
</dbReference>
<dbReference type="Gene3D" id="1.10.10.10">
    <property type="entry name" value="Winged helix-like DNA-binding domain superfamily/Winged helix DNA-binding domain"/>
    <property type="match status" value="1"/>
</dbReference>
<dbReference type="InterPro" id="IPR005143">
    <property type="entry name" value="TF_LuxR_autoind-bd_dom"/>
</dbReference>
<dbReference type="EMBL" id="CP025084">
    <property type="protein sequence ID" value="AUH05778.1"/>
    <property type="molecule type" value="Genomic_DNA"/>
</dbReference>
<keyword evidence="7" id="KW-1185">Reference proteome</keyword>
<dbReference type="PROSITE" id="PS50043">
    <property type="entry name" value="HTH_LUXR_2"/>
    <property type="match status" value="1"/>
</dbReference>
<dbReference type="AlphaFoldDB" id="A0A2I5TA80"/>
<evidence type="ECO:0000259" key="4">
    <source>
        <dbReference type="PROSITE" id="PS50043"/>
    </source>
</evidence>
<dbReference type="KEGG" id="sera:Ser39006_017555"/>
<dbReference type="SUPFAM" id="SSF46894">
    <property type="entry name" value="C-terminal effector domain of the bipartite response regulators"/>
    <property type="match status" value="1"/>
</dbReference>
<evidence type="ECO:0000313" key="8">
    <source>
        <dbReference type="Proteomes" id="UP000233778"/>
    </source>
</evidence>
<dbReference type="SMART" id="SM00421">
    <property type="entry name" value="HTH_LUXR"/>
    <property type="match status" value="1"/>
</dbReference>
<dbReference type="OrthoDB" id="9774661at2"/>
<dbReference type="KEGG" id="serq:CWC46_17555"/>
<evidence type="ECO:0000313" key="7">
    <source>
        <dbReference type="Proteomes" id="UP000017700"/>
    </source>
</evidence>
<dbReference type="EMBL" id="CP025085">
    <property type="protein sequence ID" value="AUH01456.1"/>
    <property type="molecule type" value="Genomic_DNA"/>
</dbReference>
<dbReference type="STRING" id="104623.Ser39006_01979"/>
<evidence type="ECO:0000256" key="3">
    <source>
        <dbReference type="ARBA" id="ARBA00023163"/>
    </source>
</evidence>
<reference evidence="5 8" key="3">
    <citation type="submission" date="2017-11" db="EMBL/GenBank/DDBJ databases">
        <title>Complete genome sequence of Serratia sp. ATCC 39006 LacA.</title>
        <authorList>
            <person name="Hampton H.G."/>
            <person name="Jackson S.A."/>
            <person name="Jauregui R."/>
            <person name="Poulter G.T.M."/>
            <person name="Salmond G.P.C."/>
            <person name="Fineran P.C."/>
        </authorList>
    </citation>
    <scope>NUCLEOTIDE SEQUENCE [LARGE SCALE GENOMIC DNA]</scope>
    <source>
        <strain evidence="5 8">ATCC 39006</strain>
    </source>
</reference>